<evidence type="ECO:0008006" key="7">
    <source>
        <dbReference type="Google" id="ProtNLM"/>
    </source>
</evidence>
<evidence type="ECO:0000256" key="1">
    <source>
        <dbReference type="SAM" id="MobiDB-lite"/>
    </source>
</evidence>
<dbReference type="GO" id="GO:0005634">
    <property type="term" value="C:nucleus"/>
    <property type="evidence" value="ECO:0007669"/>
    <property type="project" value="TreeGrafter"/>
</dbReference>
<feature type="domain" description="Vacuolar import/degradation Vid27 C-terminal" evidence="2">
    <location>
        <begin position="436"/>
        <end position="791"/>
    </location>
</feature>
<dbReference type="GO" id="GO:0005737">
    <property type="term" value="C:cytoplasm"/>
    <property type="evidence" value="ECO:0007669"/>
    <property type="project" value="TreeGrafter"/>
</dbReference>
<evidence type="ECO:0000259" key="3">
    <source>
        <dbReference type="Pfam" id="PF17747"/>
    </source>
</evidence>
<sequence length="798" mass="90137">MNILKKFMDSGKKESVLCFLPSGEFDLLRGEQSPKSSLECIHNDAALLIWSRGRLQYDLVVRKAIDEAEAGNDVGDNSDFSDDAISILSVQSKKKEEDSIFHLSPKLNIKKTWSKNGEAALTWNNLAGDEPDEKVQFVLSNEIPLKDMDNFLQVLYSCLFEVLNQKPAKLATDNEIKDIELLVNTMTDDGTEELSNKLQNLFVVDDSAEEDDEDDSNDNFVDAKENAVKSKKAKKPFGREQNIPQGKQLCLIEADLHLFDPIQELFILQEQPINVSLIETGKYQYWLSMEGKEIRLGTNVSPNVNPTLDDNKLGFIFNYTFENITLSYMLKFLSVSEYKSFKMEWTSCLWMFLNREPWEKVSEMERQYIVNAESTNLIKDLDEILGFGDDARRESAEDEDTESSEEEEEEKGHKKRSVLISSESFGETPSSKSSSGNKSLTVSYRNNRSYILRGDKIGVFKTVDDDDDSGLEFVSVIKNVSNADGKKIDPKNPMMYMEDRSIILSDDKNLNRLYKLDIERGKVIEEWGTGDKNVVQYGPSKKYDQLTAEQTVLGISDKALFKIDPRINDENKIVQDQSKEYASRNKFSSVGTTEGGYIAVGSEKGDIRLYDRFGIRAKTSIPSLGQPIRHICTSGDGRWLLATCDSSLLLMDLTVKTGKNAGNIGFLKSFPSTENVKTYILKISPEHASYMVTYTKKPIKFSKAYFNAGVGQVEQTIVTSTGPFAISWSLDKILSGSAKPYTVNRYRSDVVEDNFEYGTDKKIIVALKDDVSLSKIKSFKNPSKMVLMPENNINDFYE</sequence>
<feature type="compositionally biased region" description="Low complexity" evidence="1">
    <location>
        <begin position="421"/>
        <end position="440"/>
    </location>
</feature>
<dbReference type="InterPro" id="IPR040979">
    <property type="entry name" value="Vid27_N"/>
</dbReference>
<dbReference type="eggNOG" id="KOG2395">
    <property type="taxonomic scope" value="Eukaryota"/>
</dbReference>
<dbReference type="InterPro" id="IPR040458">
    <property type="entry name" value="Vid27"/>
</dbReference>
<feature type="domain" description="Vid27 PH-like" evidence="3">
    <location>
        <begin position="248"/>
        <end position="351"/>
    </location>
</feature>
<dbReference type="InterPro" id="IPR015943">
    <property type="entry name" value="WD40/YVTN_repeat-like_dom_sf"/>
</dbReference>
<dbReference type="GeneID" id="34526483"/>
<evidence type="ECO:0000313" key="6">
    <source>
        <dbReference type="Proteomes" id="UP000006310"/>
    </source>
</evidence>
<evidence type="ECO:0000313" key="5">
    <source>
        <dbReference type="EMBL" id="CCK70768.1"/>
    </source>
</evidence>
<dbReference type="Pfam" id="PF08553">
    <property type="entry name" value="VID27"/>
    <property type="match status" value="1"/>
</dbReference>
<dbReference type="PANTHER" id="PTHR31913">
    <property type="entry name" value="VACUOLAR IMPORT AND DEGRADATION PROTEIN 27"/>
    <property type="match status" value="1"/>
</dbReference>
<dbReference type="Pfam" id="PF17747">
    <property type="entry name" value="VID27_PH"/>
    <property type="match status" value="1"/>
</dbReference>
<dbReference type="Gene3D" id="2.130.10.10">
    <property type="entry name" value="YVTN repeat-like/Quinoprotein amine dehydrogenase"/>
    <property type="match status" value="1"/>
</dbReference>
<reference evidence="5 6" key="1">
    <citation type="journal article" date="2011" name="Proc. Natl. Acad. Sci. U.S.A.">
        <title>Evolutionary erosion of yeast sex chromosomes by mating-type switching accidents.</title>
        <authorList>
            <person name="Gordon J.L."/>
            <person name="Armisen D."/>
            <person name="Proux-Wera E."/>
            <person name="Oheigeartaigh S.S."/>
            <person name="Byrne K.P."/>
            <person name="Wolfe K.H."/>
        </authorList>
    </citation>
    <scope>NUCLEOTIDE SEQUENCE [LARGE SCALE GENOMIC DNA]</scope>
    <source>
        <strain evidence="6">ATCC MYA-139 / BCRC 22969 / CBS 8797 / CCRC 22969 / KCTC 17520 / NBRC 10181 / NCYC 3082</strain>
    </source>
</reference>
<feature type="compositionally biased region" description="Acidic residues" evidence="1">
    <location>
        <begin position="396"/>
        <end position="409"/>
    </location>
</feature>
<dbReference type="HOGENOM" id="CLU_007002_0_0_1"/>
<feature type="region of interest" description="Disordered" evidence="1">
    <location>
        <begin position="389"/>
        <end position="440"/>
    </location>
</feature>
<evidence type="ECO:0000259" key="2">
    <source>
        <dbReference type="Pfam" id="PF08553"/>
    </source>
</evidence>
<organism evidence="5 6">
    <name type="scientific">Huiozyma naganishii (strain ATCC MYA-139 / BCRC 22969 / CBS 8797 / KCTC 17520 / NBRC 10181 / NCYC 3082 / Yp74L-3)</name>
    <name type="common">Yeast</name>
    <name type="synonym">Kazachstania naganishii</name>
    <dbReference type="NCBI Taxonomy" id="1071383"/>
    <lineage>
        <taxon>Eukaryota</taxon>
        <taxon>Fungi</taxon>
        <taxon>Dikarya</taxon>
        <taxon>Ascomycota</taxon>
        <taxon>Saccharomycotina</taxon>
        <taxon>Saccharomycetes</taxon>
        <taxon>Saccharomycetales</taxon>
        <taxon>Saccharomycetaceae</taxon>
        <taxon>Huiozyma</taxon>
    </lineage>
</organism>
<name>J7RMI2_HUIN7</name>
<dbReference type="SUPFAM" id="SSF69322">
    <property type="entry name" value="Tricorn protease domain 2"/>
    <property type="match status" value="1"/>
</dbReference>
<reference evidence="6" key="2">
    <citation type="submission" date="2012-08" db="EMBL/GenBank/DDBJ databases">
        <title>Genome sequence of Kazachstania naganishii.</title>
        <authorList>
            <person name="Gordon J.L."/>
            <person name="Armisen D."/>
            <person name="Proux-Wera E."/>
            <person name="OhEigeartaigh S.S."/>
            <person name="Byrne K.P."/>
            <person name="Wolfe K.H."/>
        </authorList>
    </citation>
    <scope>NUCLEOTIDE SEQUENCE [LARGE SCALE GENOMIC DNA]</scope>
    <source>
        <strain evidence="6">ATCC MYA-139 / BCRC 22969 / CBS 8797 / CCRC 22969 / KCTC 17520 / NBRC 10181 / NCYC 3082</strain>
    </source>
</reference>
<dbReference type="PANTHER" id="PTHR31913:SF0">
    <property type="entry name" value="VACUOLAR IMPORT AND DEGRADATION PROTEIN 27"/>
    <property type="match status" value="1"/>
</dbReference>
<accession>J7RMI2</accession>
<evidence type="ECO:0000259" key="4">
    <source>
        <dbReference type="Pfam" id="PF17748"/>
    </source>
</evidence>
<dbReference type="InterPro" id="IPR013863">
    <property type="entry name" value="VID27_C"/>
</dbReference>
<keyword evidence="6" id="KW-1185">Reference proteome</keyword>
<dbReference type="InterPro" id="IPR040768">
    <property type="entry name" value="Vid27_PH"/>
</dbReference>
<proteinExistence type="predicted"/>
<feature type="domain" description="Vid27 N-terminal" evidence="4">
    <location>
        <begin position="1"/>
        <end position="179"/>
    </location>
</feature>
<dbReference type="KEGG" id="kng:KNAG_0F00990"/>
<protein>
    <recommendedName>
        <fullName evidence="7">Vacuolar import/degradation Vid27 C-terminal domain-containing protein</fullName>
    </recommendedName>
</protein>
<dbReference type="EMBL" id="HE978319">
    <property type="protein sequence ID" value="CCK70768.1"/>
    <property type="molecule type" value="Genomic_DNA"/>
</dbReference>
<dbReference type="Proteomes" id="UP000006310">
    <property type="component" value="Chromosome 6"/>
</dbReference>
<dbReference type="OrthoDB" id="10251113at2759"/>
<dbReference type="Pfam" id="PF17748">
    <property type="entry name" value="VID27_N"/>
    <property type="match status" value="1"/>
</dbReference>
<dbReference type="OMA" id="RLNETKW"/>
<dbReference type="AlphaFoldDB" id="J7RMI2"/>
<gene>
    <name evidence="5" type="primary">KNAG0F00990</name>
    <name evidence="5" type="ordered locus">KNAG_0F00990</name>
</gene>
<dbReference type="RefSeq" id="XP_022465014.1">
    <property type="nucleotide sequence ID" value="XM_022608526.1"/>
</dbReference>